<dbReference type="InterPro" id="IPR014001">
    <property type="entry name" value="Helicase_ATP-bd"/>
</dbReference>
<dbReference type="WBParaSite" id="ACAC_0001171301-mRNA-1">
    <property type="protein sequence ID" value="ACAC_0001171301-mRNA-1"/>
    <property type="gene ID" value="ACAC_0001171301"/>
</dbReference>
<dbReference type="SMART" id="SM00487">
    <property type="entry name" value="DEXDc"/>
    <property type="match status" value="1"/>
</dbReference>
<evidence type="ECO:0000313" key="4">
    <source>
        <dbReference type="Proteomes" id="UP000035642"/>
    </source>
</evidence>
<proteinExistence type="predicted"/>
<dbReference type="GO" id="GO:0005524">
    <property type="term" value="F:ATP binding"/>
    <property type="evidence" value="ECO:0007669"/>
    <property type="project" value="InterPro"/>
</dbReference>
<dbReference type="STRING" id="6313.A0A0K0DJU2"/>
<keyword evidence="2" id="KW-0547">Nucleotide-binding</keyword>
<dbReference type="InterPro" id="IPR011545">
    <property type="entry name" value="DEAD/DEAH_box_helicase_dom"/>
</dbReference>
<reference evidence="4" key="1">
    <citation type="submission" date="2012-09" db="EMBL/GenBank/DDBJ databases">
        <authorList>
            <person name="Martin A.A."/>
        </authorList>
    </citation>
    <scope>NUCLEOTIDE SEQUENCE</scope>
</reference>
<keyword evidence="1" id="KW-0378">Hydrolase</keyword>
<dbReference type="Pfam" id="PF00270">
    <property type="entry name" value="DEAD"/>
    <property type="match status" value="1"/>
</dbReference>
<evidence type="ECO:0000256" key="1">
    <source>
        <dbReference type="ARBA" id="ARBA00022801"/>
    </source>
</evidence>
<dbReference type="PANTHER" id="PTHR47958">
    <property type="entry name" value="ATP-DEPENDENT RNA HELICASE DBP3"/>
    <property type="match status" value="1"/>
</dbReference>
<keyword evidence="4" id="KW-1185">Reference proteome</keyword>
<dbReference type="PROSITE" id="PS51192">
    <property type="entry name" value="HELICASE_ATP_BIND_1"/>
    <property type="match status" value="1"/>
</dbReference>
<dbReference type="Proteomes" id="UP000035642">
    <property type="component" value="Unassembled WGS sequence"/>
</dbReference>
<dbReference type="InterPro" id="IPR027417">
    <property type="entry name" value="P-loop_NTPase"/>
</dbReference>
<keyword evidence="2" id="KW-0347">Helicase</keyword>
<name>A0A0K0DJU2_ANGCA</name>
<protein>
    <submittedName>
        <fullName evidence="5">Helicase ATP-binding domain-containing protein</fullName>
    </submittedName>
</protein>
<reference evidence="5" key="2">
    <citation type="submission" date="2017-02" db="UniProtKB">
        <authorList>
            <consortium name="WormBaseParasite"/>
        </authorList>
    </citation>
    <scope>IDENTIFICATION</scope>
</reference>
<dbReference type="GO" id="GO:0003676">
    <property type="term" value="F:nucleic acid binding"/>
    <property type="evidence" value="ECO:0007669"/>
    <property type="project" value="InterPro"/>
</dbReference>
<dbReference type="GO" id="GO:0016787">
    <property type="term" value="F:hydrolase activity"/>
    <property type="evidence" value="ECO:0007669"/>
    <property type="project" value="UniProtKB-KW"/>
</dbReference>
<evidence type="ECO:0000259" key="3">
    <source>
        <dbReference type="PROSITE" id="PS51192"/>
    </source>
</evidence>
<accession>A0A0K0DJU2</accession>
<organism evidence="4 5">
    <name type="scientific">Angiostrongylus cantonensis</name>
    <name type="common">Rat lungworm</name>
    <dbReference type="NCBI Taxonomy" id="6313"/>
    <lineage>
        <taxon>Eukaryota</taxon>
        <taxon>Metazoa</taxon>
        <taxon>Ecdysozoa</taxon>
        <taxon>Nematoda</taxon>
        <taxon>Chromadorea</taxon>
        <taxon>Rhabditida</taxon>
        <taxon>Rhabditina</taxon>
        <taxon>Rhabditomorpha</taxon>
        <taxon>Strongyloidea</taxon>
        <taxon>Metastrongylidae</taxon>
        <taxon>Angiostrongylus</taxon>
    </lineage>
</organism>
<keyword evidence="2" id="KW-0067">ATP-binding</keyword>
<evidence type="ECO:0000256" key="2">
    <source>
        <dbReference type="ARBA" id="ARBA00022806"/>
    </source>
</evidence>
<sequence length="435" mass="49788">MKTTCFVTRTLREFSSRSRIAKLNSDSFGSLCPSDVRIERLSWPKTHDFETTAPVRSAKKLEVPLSLSKRKREQLLKLQAREPPPANDRCLIECSRREFNLHESQLGRLTLLCSRFWEKNKYSDDWFVIKRRSKVSNQFVKWENTWETYVPDRLHPMVKSALEELGLKSPTFIQSQCLKAFLSTHHLFIAAETGSGKTIAAGYQPFVKIPLYFDQEGPLGIQPKFSGKVPPKCPRSIAGQMDDWDVLVGTPGLMEKCLRKSKYLCDVEHLVLDEADMLLDDSFTSVLTEIFSFIPITNSITNTGFTSIGARVIFCSATCPEQLESLADGVVDRQFLHYIRSPRLHSLLHNLELKFIRVREKDKIARLKELLTADMRLGKLNETMVFCKNRATASFVHKQLQSFEYEVVLWSSLNNDHEKTARILVATDGAARQVH</sequence>
<dbReference type="GO" id="GO:0004386">
    <property type="term" value="F:helicase activity"/>
    <property type="evidence" value="ECO:0007669"/>
    <property type="project" value="UniProtKB-KW"/>
</dbReference>
<dbReference type="AlphaFoldDB" id="A0A0K0DJU2"/>
<feature type="domain" description="Helicase ATP-binding" evidence="3">
    <location>
        <begin position="178"/>
        <end position="337"/>
    </location>
</feature>
<dbReference type="SUPFAM" id="SSF52540">
    <property type="entry name" value="P-loop containing nucleoside triphosphate hydrolases"/>
    <property type="match status" value="2"/>
</dbReference>
<dbReference type="Gene3D" id="3.40.50.300">
    <property type="entry name" value="P-loop containing nucleotide triphosphate hydrolases"/>
    <property type="match status" value="3"/>
</dbReference>
<evidence type="ECO:0000313" key="5">
    <source>
        <dbReference type="WBParaSite" id="ACAC_0001171301-mRNA-1"/>
    </source>
</evidence>